<dbReference type="Gene3D" id="3.40.50.1000">
    <property type="entry name" value="HAD superfamily/HAD-like"/>
    <property type="match status" value="1"/>
</dbReference>
<keyword evidence="1" id="KW-0812">Transmembrane</keyword>
<dbReference type="AlphaFoldDB" id="A0ABD3A2H7"/>
<evidence type="ECO:0000313" key="2">
    <source>
        <dbReference type="EMBL" id="KAL3523938.1"/>
    </source>
</evidence>
<gene>
    <name evidence="2" type="ORF">ACH5RR_016772</name>
</gene>
<keyword evidence="1" id="KW-1133">Transmembrane helix</keyword>
<dbReference type="PANTHER" id="PTHR31284">
    <property type="entry name" value="ACID PHOSPHATASE-LIKE PROTEIN"/>
    <property type="match status" value="1"/>
</dbReference>
<evidence type="ECO:0000313" key="3">
    <source>
        <dbReference type="Proteomes" id="UP001630127"/>
    </source>
</evidence>
<accession>A0ABD3A2H7</accession>
<dbReference type="EMBL" id="JBJUIK010000007">
    <property type="protein sequence ID" value="KAL3523938.1"/>
    <property type="molecule type" value="Genomic_DNA"/>
</dbReference>
<keyword evidence="3" id="KW-1185">Reference proteome</keyword>
<dbReference type="InterPro" id="IPR023214">
    <property type="entry name" value="HAD_sf"/>
</dbReference>
<name>A0ABD3A2H7_9GENT</name>
<dbReference type="Proteomes" id="UP001630127">
    <property type="component" value="Unassembled WGS sequence"/>
</dbReference>
<feature type="transmembrane region" description="Helical" evidence="1">
    <location>
        <begin position="35"/>
        <end position="63"/>
    </location>
</feature>
<reference evidence="2 3" key="1">
    <citation type="submission" date="2024-11" db="EMBL/GenBank/DDBJ databases">
        <title>A near-complete genome assembly of Cinchona calisaya.</title>
        <authorList>
            <person name="Lian D.C."/>
            <person name="Zhao X.W."/>
            <person name="Wei L."/>
        </authorList>
    </citation>
    <scope>NUCLEOTIDE SEQUENCE [LARGE SCALE GENOMIC DNA]</scope>
    <source>
        <tissue evidence="2">Nenye</tissue>
    </source>
</reference>
<dbReference type="InterPro" id="IPR005519">
    <property type="entry name" value="Acid_phosphat_B-like"/>
</dbReference>
<dbReference type="PANTHER" id="PTHR31284:SF22">
    <property type="entry name" value="ACID PHOSPHATASE"/>
    <property type="match status" value="1"/>
</dbReference>
<comment type="caution">
    <text evidence="2">The sequence shown here is derived from an EMBL/GenBank/DDBJ whole genome shotgun (WGS) entry which is preliminary data.</text>
</comment>
<proteinExistence type="predicted"/>
<evidence type="ECO:0000256" key="1">
    <source>
        <dbReference type="SAM" id="Phobius"/>
    </source>
</evidence>
<organism evidence="2 3">
    <name type="scientific">Cinchona calisaya</name>
    <dbReference type="NCBI Taxonomy" id="153742"/>
    <lineage>
        <taxon>Eukaryota</taxon>
        <taxon>Viridiplantae</taxon>
        <taxon>Streptophyta</taxon>
        <taxon>Embryophyta</taxon>
        <taxon>Tracheophyta</taxon>
        <taxon>Spermatophyta</taxon>
        <taxon>Magnoliopsida</taxon>
        <taxon>eudicotyledons</taxon>
        <taxon>Gunneridae</taxon>
        <taxon>Pentapetalae</taxon>
        <taxon>asterids</taxon>
        <taxon>lamiids</taxon>
        <taxon>Gentianales</taxon>
        <taxon>Rubiaceae</taxon>
        <taxon>Cinchonoideae</taxon>
        <taxon>Cinchoneae</taxon>
        <taxon>Cinchona</taxon>
    </lineage>
</organism>
<protein>
    <submittedName>
        <fullName evidence="2">Uncharacterized protein</fullName>
    </submittedName>
</protein>
<dbReference type="Pfam" id="PF03767">
    <property type="entry name" value="Acid_phosphat_B"/>
    <property type="match status" value="1"/>
</dbReference>
<keyword evidence="1" id="KW-0472">Membrane</keyword>
<sequence>MSAYGHQMEREYSAQSLLSRGSSERESSYTMETGIYMSSCAAIVFIAGLVVVGFSLMTLLIALSVMLQNCQRQNSGVVDVQKPAEDYDYCRILALHIELNHLGSDSFPSICKALAVQFIRDGQYIRELNITLSMVENYFSSIRPGEDGQDVVLMDVDDFFPLEHFAIDHLMHRFNRKTCSDCHKDVKHLKQMHVHEIYTKLRGGGWPLILLSRKPERLRNTTVQYLVSVGCGGWSSLIMRADDELQMDSQEYFSRRRNIIQKQGFRTVAAISSQLDFLTGSGMGGLNFKLPNIIF</sequence>